<dbReference type="InterPro" id="IPR035874">
    <property type="entry name" value="IDS"/>
</dbReference>
<evidence type="ECO:0000256" key="5">
    <source>
        <dbReference type="ARBA" id="ARBA00022801"/>
    </source>
</evidence>
<keyword evidence="5" id="KW-0378">Hydrolase</keyword>
<dbReference type="PANTHER" id="PTHR45953">
    <property type="entry name" value="IDURONATE 2-SULFATASE"/>
    <property type="match status" value="1"/>
</dbReference>
<keyword evidence="3" id="KW-0479">Metal-binding</keyword>
<dbReference type="GO" id="GO:0046872">
    <property type="term" value="F:metal ion binding"/>
    <property type="evidence" value="ECO:0007669"/>
    <property type="project" value="UniProtKB-KW"/>
</dbReference>
<comment type="similarity">
    <text evidence="2">Belongs to the sulfatase family.</text>
</comment>
<sequence>MMKLYNLKQYIIYLLGVIVMISCQSKKEDKTPYNILFIAVDDLRTELNCYGASHIKSPNIDRLANNGIRFTNAHVQQAICMASRASVMSGVRPEKYGIYTGEPVTDVLPEILTMNQFFKQNGYNVASFGKIYHFGEDTKNQFGSDFIKPVSTWEGMGYVTKAAIKQQSLNTITGRGPAYESAKVHDTLYQDGLNTLNAIRKLEGLKKDGKPFFMAVGLTKPHLPFNAPQKYWDMYPEASISLTELKERPKNTSKHTLRTGGELGNYYGMPKLYEDIQDSTAITLRRGYYACVSYADAQVGKLLDKLDELGLKENTVVVLWGDHGYKLGDYGSWCKWSNMDIDTKIPLIFNVPNGQRGKVFKHPVEALDLYPTLADLCNLEQPAQLEGKSLVSILNNPKQKLKTKLYAYSIWPHNRWNYDKTVMGYSVTDHRFNYVEWVQLKTGEVLERELYDHKNDPKETINIIKEHQYNDVINELSKKLMLRKETTDHNHGFKKLR</sequence>
<proteinExistence type="inferred from homology"/>
<dbReference type="GO" id="GO:0005737">
    <property type="term" value="C:cytoplasm"/>
    <property type="evidence" value="ECO:0007669"/>
    <property type="project" value="TreeGrafter"/>
</dbReference>
<reference evidence="8 9" key="1">
    <citation type="submission" date="2018-05" db="EMBL/GenBank/DDBJ databases">
        <title>Polaribacter aquimarinus sp. nov., isolated from sediment in a sediment of sea.</title>
        <authorList>
            <person name="Lu D."/>
        </authorList>
    </citation>
    <scope>NUCLEOTIDE SEQUENCE [LARGE SCALE GENOMIC DNA]</scope>
    <source>
        <strain evidence="8 9">ZY113</strain>
    </source>
</reference>
<dbReference type="GO" id="GO:0004423">
    <property type="term" value="F:iduronate-2-sulfatase activity"/>
    <property type="evidence" value="ECO:0007669"/>
    <property type="project" value="InterPro"/>
</dbReference>
<dbReference type="InterPro" id="IPR017850">
    <property type="entry name" value="Alkaline_phosphatase_core_sf"/>
</dbReference>
<accession>A0A2U2JEB1</accession>
<organism evidence="8 9">
    <name type="scientific">Polaribacter aquimarinus</name>
    <dbReference type="NCBI Taxonomy" id="2100726"/>
    <lineage>
        <taxon>Bacteria</taxon>
        <taxon>Pseudomonadati</taxon>
        <taxon>Bacteroidota</taxon>
        <taxon>Flavobacteriia</taxon>
        <taxon>Flavobacteriales</taxon>
        <taxon>Flavobacteriaceae</taxon>
    </lineage>
</organism>
<comment type="caution">
    <text evidence="8">The sequence shown here is derived from an EMBL/GenBank/DDBJ whole genome shotgun (WGS) entry which is preliminary data.</text>
</comment>
<evidence type="ECO:0000256" key="3">
    <source>
        <dbReference type="ARBA" id="ARBA00022723"/>
    </source>
</evidence>
<protein>
    <submittedName>
        <fullName evidence="8">Iduronate sulfatase</fullName>
    </submittedName>
</protein>
<evidence type="ECO:0000259" key="7">
    <source>
        <dbReference type="Pfam" id="PF00884"/>
    </source>
</evidence>
<feature type="domain" description="Sulfatase N-terminal" evidence="7">
    <location>
        <begin position="34"/>
        <end position="377"/>
    </location>
</feature>
<dbReference type="PANTHER" id="PTHR45953:SF1">
    <property type="entry name" value="IDURONATE 2-SULFATASE"/>
    <property type="match status" value="1"/>
</dbReference>
<evidence type="ECO:0000256" key="4">
    <source>
        <dbReference type="ARBA" id="ARBA00022729"/>
    </source>
</evidence>
<gene>
    <name evidence="8" type="ORF">DIS07_02115</name>
</gene>
<dbReference type="InterPro" id="IPR000917">
    <property type="entry name" value="Sulfatase_N"/>
</dbReference>
<dbReference type="Proteomes" id="UP000245670">
    <property type="component" value="Unassembled WGS sequence"/>
</dbReference>
<dbReference type="AlphaFoldDB" id="A0A2U2JEB1"/>
<dbReference type="PROSITE" id="PS51257">
    <property type="entry name" value="PROKAR_LIPOPROTEIN"/>
    <property type="match status" value="1"/>
</dbReference>
<keyword evidence="6" id="KW-0106">Calcium</keyword>
<keyword evidence="9" id="KW-1185">Reference proteome</keyword>
<dbReference type="SUPFAM" id="SSF53649">
    <property type="entry name" value="Alkaline phosphatase-like"/>
    <property type="match status" value="1"/>
</dbReference>
<evidence type="ECO:0000313" key="9">
    <source>
        <dbReference type="Proteomes" id="UP000245670"/>
    </source>
</evidence>
<dbReference type="CDD" id="cd16030">
    <property type="entry name" value="iduronate-2-sulfatase"/>
    <property type="match status" value="1"/>
</dbReference>
<comment type="cofactor">
    <cofactor evidence="1">
        <name>Ca(2+)</name>
        <dbReference type="ChEBI" id="CHEBI:29108"/>
    </cofactor>
</comment>
<dbReference type="Gene3D" id="3.40.720.10">
    <property type="entry name" value="Alkaline Phosphatase, subunit A"/>
    <property type="match status" value="1"/>
</dbReference>
<evidence type="ECO:0000256" key="6">
    <source>
        <dbReference type="ARBA" id="ARBA00022837"/>
    </source>
</evidence>
<evidence type="ECO:0000256" key="2">
    <source>
        <dbReference type="ARBA" id="ARBA00008779"/>
    </source>
</evidence>
<dbReference type="EMBL" id="QFFG01000001">
    <property type="protein sequence ID" value="PWG06654.1"/>
    <property type="molecule type" value="Genomic_DNA"/>
</dbReference>
<evidence type="ECO:0000256" key="1">
    <source>
        <dbReference type="ARBA" id="ARBA00001913"/>
    </source>
</evidence>
<evidence type="ECO:0000313" key="8">
    <source>
        <dbReference type="EMBL" id="PWG06654.1"/>
    </source>
</evidence>
<name>A0A2U2JEB1_9FLAO</name>
<keyword evidence="4" id="KW-0732">Signal</keyword>
<dbReference type="OrthoDB" id="9763552at2"/>
<dbReference type="Pfam" id="PF00884">
    <property type="entry name" value="Sulfatase"/>
    <property type="match status" value="1"/>
</dbReference>